<dbReference type="PROSITE" id="PS00028">
    <property type="entry name" value="ZINC_FINGER_C2H2_1"/>
    <property type="match status" value="4"/>
</dbReference>
<dbReference type="GeneTree" id="ENSGT01150000286918"/>
<evidence type="ECO:0000256" key="9">
    <source>
        <dbReference type="ARBA" id="ARBA00023163"/>
    </source>
</evidence>
<dbReference type="Gene3D" id="3.30.160.60">
    <property type="entry name" value="Classic Zinc Finger"/>
    <property type="match status" value="5"/>
</dbReference>
<feature type="domain" description="C2H2-type" evidence="12">
    <location>
        <begin position="153"/>
        <end position="180"/>
    </location>
</feature>
<dbReference type="FunFam" id="3.30.160.60:FF:000358">
    <property type="entry name" value="zinc finger protein 24"/>
    <property type="match status" value="1"/>
</dbReference>
<organism evidence="13 14">
    <name type="scientific">Sphenodon punctatus</name>
    <name type="common">Tuatara</name>
    <name type="synonym">Hatteria punctata</name>
    <dbReference type="NCBI Taxonomy" id="8508"/>
    <lineage>
        <taxon>Eukaryota</taxon>
        <taxon>Metazoa</taxon>
        <taxon>Chordata</taxon>
        <taxon>Craniata</taxon>
        <taxon>Vertebrata</taxon>
        <taxon>Euteleostomi</taxon>
        <taxon>Lepidosauria</taxon>
        <taxon>Sphenodontia</taxon>
        <taxon>Sphenodontidae</taxon>
        <taxon>Sphenodon</taxon>
    </lineage>
</organism>
<dbReference type="FunFam" id="3.30.160.60:FF:002343">
    <property type="entry name" value="Zinc finger protein 33A"/>
    <property type="match status" value="1"/>
</dbReference>
<dbReference type="GO" id="GO:0008270">
    <property type="term" value="F:zinc ion binding"/>
    <property type="evidence" value="ECO:0007669"/>
    <property type="project" value="UniProtKB-KW"/>
</dbReference>
<dbReference type="Proteomes" id="UP000694392">
    <property type="component" value="Unplaced"/>
</dbReference>
<protein>
    <recommendedName>
        <fullName evidence="12">C2H2-type domain-containing protein</fullName>
    </recommendedName>
</protein>
<dbReference type="SMART" id="SM00355">
    <property type="entry name" value="ZnF_C2H2"/>
    <property type="match status" value="5"/>
</dbReference>
<evidence type="ECO:0000256" key="7">
    <source>
        <dbReference type="ARBA" id="ARBA00023015"/>
    </source>
</evidence>
<dbReference type="InterPro" id="IPR050826">
    <property type="entry name" value="Krueppel_C2H2_ZnFinger"/>
</dbReference>
<keyword evidence="6" id="KW-0862">Zinc</keyword>
<dbReference type="Ensembl" id="ENSSPUT00000013659.1">
    <property type="protein sequence ID" value="ENSSPUP00000012804.1"/>
    <property type="gene ID" value="ENSSPUG00000009866.1"/>
</dbReference>
<dbReference type="AlphaFoldDB" id="A0A8D0GVS3"/>
<dbReference type="InterPro" id="IPR013087">
    <property type="entry name" value="Znf_C2H2_type"/>
</dbReference>
<dbReference type="PANTHER" id="PTHR24377">
    <property type="entry name" value="IP01015P-RELATED"/>
    <property type="match status" value="1"/>
</dbReference>
<keyword evidence="7" id="KW-0805">Transcription regulation</keyword>
<dbReference type="InterPro" id="IPR036236">
    <property type="entry name" value="Znf_C2H2_sf"/>
</dbReference>
<evidence type="ECO:0000256" key="11">
    <source>
        <dbReference type="PROSITE-ProRule" id="PRU00042"/>
    </source>
</evidence>
<dbReference type="GO" id="GO:0003677">
    <property type="term" value="F:DNA binding"/>
    <property type="evidence" value="ECO:0007669"/>
    <property type="project" value="UniProtKB-KW"/>
</dbReference>
<evidence type="ECO:0000256" key="3">
    <source>
        <dbReference type="ARBA" id="ARBA00022723"/>
    </source>
</evidence>
<feature type="domain" description="C2H2-type" evidence="12">
    <location>
        <begin position="290"/>
        <end position="317"/>
    </location>
</feature>
<keyword evidence="5 11" id="KW-0863">Zinc-finger</keyword>
<feature type="domain" description="C2H2-type" evidence="12">
    <location>
        <begin position="346"/>
        <end position="373"/>
    </location>
</feature>
<feature type="domain" description="C2H2-type" evidence="12">
    <location>
        <begin position="374"/>
        <end position="395"/>
    </location>
</feature>
<name>A0A8D0GVS3_SPHPU</name>
<comment type="similarity">
    <text evidence="2">Belongs to the krueppel C2H2-type zinc-finger protein family.</text>
</comment>
<evidence type="ECO:0000313" key="13">
    <source>
        <dbReference type="Ensembl" id="ENSSPUP00000012804.1"/>
    </source>
</evidence>
<dbReference type="GO" id="GO:0005634">
    <property type="term" value="C:nucleus"/>
    <property type="evidence" value="ECO:0007669"/>
    <property type="project" value="UniProtKB-SubCell"/>
</dbReference>
<keyword evidence="9" id="KW-0804">Transcription</keyword>
<reference evidence="13" key="2">
    <citation type="submission" date="2025-09" db="UniProtKB">
        <authorList>
            <consortium name="Ensembl"/>
        </authorList>
    </citation>
    <scope>IDENTIFICATION</scope>
</reference>
<keyword evidence="3" id="KW-0479">Metal-binding</keyword>
<evidence type="ECO:0000256" key="2">
    <source>
        <dbReference type="ARBA" id="ARBA00006991"/>
    </source>
</evidence>
<keyword evidence="10" id="KW-0539">Nucleus</keyword>
<evidence type="ECO:0000256" key="1">
    <source>
        <dbReference type="ARBA" id="ARBA00004123"/>
    </source>
</evidence>
<evidence type="ECO:0000256" key="5">
    <source>
        <dbReference type="ARBA" id="ARBA00022771"/>
    </source>
</evidence>
<evidence type="ECO:0000256" key="4">
    <source>
        <dbReference type="ARBA" id="ARBA00022737"/>
    </source>
</evidence>
<evidence type="ECO:0000313" key="14">
    <source>
        <dbReference type="Proteomes" id="UP000694392"/>
    </source>
</evidence>
<feature type="domain" description="C2H2-type" evidence="12">
    <location>
        <begin position="181"/>
        <end position="208"/>
    </location>
</feature>
<dbReference type="Pfam" id="PF00096">
    <property type="entry name" value="zf-C2H2"/>
    <property type="match status" value="3"/>
</dbReference>
<feature type="domain" description="C2H2-type" evidence="12">
    <location>
        <begin position="318"/>
        <end position="345"/>
    </location>
</feature>
<evidence type="ECO:0000256" key="6">
    <source>
        <dbReference type="ARBA" id="ARBA00022833"/>
    </source>
</evidence>
<sequence length="404" mass="46287">MPRECYADRTVSQSDALPLVEDGKKLLVGVLPDSQDTETPTDPCAENYGEHLTTIPCDPRLLERPEEKIFQNLNQGAAWGSQCRSEGQPENQTEDTLGLARYDEGCSKLLDCFSPQESHSRDRPHVMVKDEKSSGPSLCLQSHQRVPPREELYQCHVCEGSFQDQAALVCHQRRHTHDKHSVCPEREEGFMELTVAASHQSVHAGERPHAGIQCDGSFTDQSGLPRDSRIHSEKSRFSDSEYWKYFSAKWKQTNHTRIYKGQKDGECGKSFRTEISVENSEKSLGIKIPYQCSQCEKSFVCRSWLLRHQRIHTGERPFKCTLCEKGFINHSDLARHHLIHTGEKPFKCTECGKAYNRKECLRDHQRRHSGENVCYCAKCGKTFMKKRSLVYHQKICPVKEILFT</sequence>
<proteinExistence type="inferred from homology"/>
<keyword evidence="8" id="KW-0238">DNA-binding</keyword>
<accession>A0A8D0GVS3</accession>
<comment type="subcellular location">
    <subcellularLocation>
        <location evidence="1">Nucleus</location>
    </subcellularLocation>
</comment>
<dbReference type="PROSITE" id="PS50157">
    <property type="entry name" value="ZINC_FINGER_C2H2_2"/>
    <property type="match status" value="6"/>
</dbReference>
<keyword evidence="4" id="KW-0677">Repeat</keyword>
<reference evidence="13" key="1">
    <citation type="submission" date="2025-08" db="UniProtKB">
        <authorList>
            <consortium name="Ensembl"/>
        </authorList>
    </citation>
    <scope>IDENTIFICATION</scope>
</reference>
<evidence type="ECO:0000256" key="10">
    <source>
        <dbReference type="ARBA" id="ARBA00023242"/>
    </source>
</evidence>
<dbReference type="FunFam" id="3.30.160.60:FF:000367">
    <property type="entry name" value="Zinc finger protein 572"/>
    <property type="match status" value="1"/>
</dbReference>
<evidence type="ECO:0000256" key="8">
    <source>
        <dbReference type="ARBA" id="ARBA00023125"/>
    </source>
</evidence>
<dbReference type="SUPFAM" id="SSF57667">
    <property type="entry name" value="beta-beta-alpha zinc fingers"/>
    <property type="match status" value="5"/>
</dbReference>
<keyword evidence="14" id="KW-1185">Reference proteome</keyword>
<evidence type="ECO:0000259" key="12">
    <source>
        <dbReference type="PROSITE" id="PS50157"/>
    </source>
</evidence>